<name>A0A344L974_9PSEU</name>
<evidence type="ECO:0000256" key="2">
    <source>
        <dbReference type="ARBA" id="ARBA00023002"/>
    </source>
</evidence>
<dbReference type="AlphaFoldDB" id="A0A344L974"/>
<dbReference type="OrthoDB" id="9792003at2"/>
<sequence>MTRADSPRVWFITGAGRGFGREFVLAALAAGDKVVGTARRPSALDDLVAAHQGRLVVLPLDVDDRTAVFDTVGKAIAAFGRLDVVVNNAGYGLLGAVEEITEEEARAQLDTNFFGALWVTQAVLPQLRAQGSGHIVQISSVGGVATFGTAGLYAASKFALEGMSEALAHEVGRFGIHVTLVEPGGYATDWGGSSMKLAVANPAYDVVREELAADHGDFVEGDPAEVAAAVLKVVGTEHPPLRLLVGESIFDGMVAAVEQKIEGWRQARSL</sequence>
<dbReference type="InterPro" id="IPR051911">
    <property type="entry name" value="SDR_oxidoreductase"/>
</dbReference>
<dbReference type="NCBIfam" id="NF006114">
    <property type="entry name" value="PRK08263.1"/>
    <property type="match status" value="1"/>
</dbReference>
<dbReference type="SUPFAM" id="SSF51735">
    <property type="entry name" value="NAD(P)-binding Rossmann-fold domains"/>
    <property type="match status" value="1"/>
</dbReference>
<dbReference type="Gene3D" id="3.40.50.720">
    <property type="entry name" value="NAD(P)-binding Rossmann-like Domain"/>
    <property type="match status" value="1"/>
</dbReference>
<dbReference type="GO" id="GO:0016491">
    <property type="term" value="F:oxidoreductase activity"/>
    <property type="evidence" value="ECO:0007669"/>
    <property type="project" value="UniProtKB-KW"/>
</dbReference>
<evidence type="ECO:0000256" key="1">
    <source>
        <dbReference type="ARBA" id="ARBA00006484"/>
    </source>
</evidence>
<dbReference type="PROSITE" id="PS00061">
    <property type="entry name" value="ADH_SHORT"/>
    <property type="match status" value="1"/>
</dbReference>
<accession>A0A344L974</accession>
<dbReference type="PRINTS" id="PR00081">
    <property type="entry name" value="GDHRDH"/>
</dbReference>
<dbReference type="InterPro" id="IPR036291">
    <property type="entry name" value="NAD(P)-bd_dom_sf"/>
</dbReference>
<organism evidence="4 5">
    <name type="scientific">Amycolatopsis albispora</name>
    <dbReference type="NCBI Taxonomy" id="1804986"/>
    <lineage>
        <taxon>Bacteria</taxon>
        <taxon>Bacillati</taxon>
        <taxon>Actinomycetota</taxon>
        <taxon>Actinomycetes</taxon>
        <taxon>Pseudonocardiales</taxon>
        <taxon>Pseudonocardiaceae</taxon>
        <taxon>Amycolatopsis</taxon>
    </lineage>
</organism>
<dbReference type="Pfam" id="PF00106">
    <property type="entry name" value="adh_short"/>
    <property type="match status" value="1"/>
</dbReference>
<dbReference type="Proteomes" id="UP000250434">
    <property type="component" value="Chromosome"/>
</dbReference>
<dbReference type="PANTHER" id="PTHR43976">
    <property type="entry name" value="SHORT CHAIN DEHYDROGENASE"/>
    <property type="match status" value="1"/>
</dbReference>
<proteinExistence type="inferred from homology"/>
<evidence type="ECO:0000313" key="5">
    <source>
        <dbReference type="Proteomes" id="UP000250434"/>
    </source>
</evidence>
<dbReference type="PRINTS" id="PR00080">
    <property type="entry name" value="SDRFAMILY"/>
</dbReference>
<reference evidence="4 5" key="1">
    <citation type="submission" date="2016-04" db="EMBL/GenBank/DDBJ databases">
        <title>Complete genome sequence and analysis of deep-sea sediment isolate, Amycolatopsis sp. WP1.</title>
        <authorList>
            <person name="Wang H."/>
            <person name="Chen S."/>
            <person name="Wu Q."/>
        </authorList>
    </citation>
    <scope>NUCLEOTIDE SEQUENCE [LARGE SCALE GENOMIC DNA]</scope>
    <source>
        <strain evidence="4 5">WP1</strain>
    </source>
</reference>
<keyword evidence="5" id="KW-1185">Reference proteome</keyword>
<dbReference type="InterPro" id="IPR020904">
    <property type="entry name" value="Sc_DH/Rdtase_CS"/>
</dbReference>
<evidence type="ECO:0000313" key="4">
    <source>
        <dbReference type="EMBL" id="AXB44598.1"/>
    </source>
</evidence>
<dbReference type="PANTHER" id="PTHR43976:SF16">
    <property type="entry name" value="SHORT-CHAIN DEHYDROGENASE_REDUCTASE FAMILY PROTEIN"/>
    <property type="match status" value="1"/>
</dbReference>
<keyword evidence="2" id="KW-0560">Oxidoreductase</keyword>
<dbReference type="EMBL" id="CP015163">
    <property type="protein sequence ID" value="AXB44598.1"/>
    <property type="molecule type" value="Genomic_DNA"/>
</dbReference>
<dbReference type="CDD" id="cd05374">
    <property type="entry name" value="17beta-HSD-like_SDR_c"/>
    <property type="match status" value="1"/>
</dbReference>
<evidence type="ECO:0000256" key="3">
    <source>
        <dbReference type="RuleBase" id="RU000363"/>
    </source>
</evidence>
<gene>
    <name evidence="4" type="ORF">A4R43_20535</name>
</gene>
<dbReference type="KEGG" id="aab:A4R43_20535"/>
<dbReference type="InterPro" id="IPR002347">
    <property type="entry name" value="SDR_fam"/>
</dbReference>
<protein>
    <submittedName>
        <fullName evidence="4">Short-chain dehydrogenase/reductase</fullName>
    </submittedName>
</protein>
<dbReference type="RefSeq" id="WP_113693851.1">
    <property type="nucleotide sequence ID" value="NZ_CP015163.1"/>
</dbReference>
<comment type="similarity">
    <text evidence="1 3">Belongs to the short-chain dehydrogenases/reductases (SDR) family.</text>
</comment>